<feature type="region of interest" description="Disordered" evidence="1">
    <location>
        <begin position="322"/>
        <end position="343"/>
    </location>
</feature>
<sequence>MTVKLSIVLGQHGQVRDLRNGTVGVAGFELEFIEKKRMPDAYREMARSQPYDICEMAPTSYLMAVAAGAPITALAIPMTRRFRHAGIERLRSATIRGPKDLEGRRVGVRTYSVTAAVWTRGIFADEYGLDPDKVTWVTEEEENVQSFATPPNVQRLADDQSIAGLLKQGELEAAFGGLAGAGDALEDQLVEIVEDADMRERDWFRRTGIYPLHGMIVVRNDVLERHPELALALFEAFTQAKTNYLARIHSGEAAGAEDLRYRELAQWVGDPLPYGFDENARSLEALVRYAHRQRLIPHAPPLRTVFHDPRVIQSKARDNTQINTQDNAQGSKHDNPLATASRT</sequence>
<gene>
    <name evidence="3" type="ORF">BN2475_800042</name>
</gene>
<protein>
    <submittedName>
        <fullName evidence="3">ABC-type nitrate/sulfonate/bicarbonate transport system, periplasmic component</fullName>
    </submittedName>
</protein>
<dbReference type="AlphaFoldDB" id="A0A1N7SLB6"/>
<evidence type="ECO:0000259" key="2">
    <source>
        <dbReference type="Pfam" id="PF09084"/>
    </source>
</evidence>
<dbReference type="STRING" id="1247936.BN2475_800042"/>
<dbReference type="Pfam" id="PF09084">
    <property type="entry name" value="NMT1"/>
    <property type="match status" value="1"/>
</dbReference>
<dbReference type="RefSeq" id="WP_094782852.1">
    <property type="nucleotide sequence ID" value="NZ_CYGX02000080.1"/>
</dbReference>
<evidence type="ECO:0000256" key="1">
    <source>
        <dbReference type="SAM" id="MobiDB-lite"/>
    </source>
</evidence>
<evidence type="ECO:0000313" key="4">
    <source>
        <dbReference type="Proteomes" id="UP000187012"/>
    </source>
</evidence>
<dbReference type="OrthoDB" id="8689594at2"/>
<dbReference type="SUPFAM" id="SSF53850">
    <property type="entry name" value="Periplasmic binding protein-like II"/>
    <property type="match status" value="1"/>
</dbReference>
<evidence type="ECO:0000313" key="3">
    <source>
        <dbReference type="EMBL" id="SIT47759.1"/>
    </source>
</evidence>
<name>A0A1N7SLB6_9BURK</name>
<dbReference type="Proteomes" id="UP000187012">
    <property type="component" value="Unassembled WGS sequence"/>
</dbReference>
<dbReference type="EMBL" id="CYGX02000080">
    <property type="protein sequence ID" value="SIT47759.1"/>
    <property type="molecule type" value="Genomic_DNA"/>
</dbReference>
<organism evidence="3 4">
    <name type="scientific">Paraburkholderia ribeironis</name>
    <dbReference type="NCBI Taxonomy" id="1247936"/>
    <lineage>
        <taxon>Bacteria</taxon>
        <taxon>Pseudomonadati</taxon>
        <taxon>Pseudomonadota</taxon>
        <taxon>Betaproteobacteria</taxon>
        <taxon>Burkholderiales</taxon>
        <taxon>Burkholderiaceae</taxon>
        <taxon>Paraburkholderia</taxon>
    </lineage>
</organism>
<feature type="domain" description="SsuA/THI5-like" evidence="2">
    <location>
        <begin position="26"/>
        <end position="143"/>
    </location>
</feature>
<reference evidence="3 4" key="1">
    <citation type="submission" date="2016-12" db="EMBL/GenBank/DDBJ databases">
        <authorList>
            <person name="Song W.-J."/>
            <person name="Kurnit D.M."/>
        </authorList>
    </citation>
    <scope>NUCLEOTIDE SEQUENCE [LARGE SCALE GENOMIC DNA]</scope>
    <source>
        <strain evidence="3 4">STM7296</strain>
    </source>
</reference>
<keyword evidence="4" id="KW-1185">Reference proteome</keyword>
<proteinExistence type="predicted"/>
<dbReference type="Gene3D" id="3.40.190.10">
    <property type="entry name" value="Periplasmic binding protein-like II"/>
    <property type="match status" value="3"/>
</dbReference>
<dbReference type="InterPro" id="IPR015168">
    <property type="entry name" value="SsuA/THI5"/>
</dbReference>
<accession>A0A1N7SLB6</accession>